<proteinExistence type="predicted"/>
<evidence type="ECO:0000256" key="1">
    <source>
        <dbReference type="SAM" id="MobiDB-lite"/>
    </source>
</evidence>
<evidence type="ECO:0000313" key="3">
    <source>
        <dbReference type="Proteomes" id="UP001239445"/>
    </source>
</evidence>
<protein>
    <submittedName>
        <fullName evidence="2">Uncharacterized protein</fullName>
    </submittedName>
</protein>
<feature type="region of interest" description="Disordered" evidence="1">
    <location>
        <begin position="89"/>
        <end position="149"/>
    </location>
</feature>
<feature type="compositionally biased region" description="Polar residues" evidence="1">
    <location>
        <begin position="124"/>
        <end position="135"/>
    </location>
</feature>
<sequence>MARCNVEFRSSKKRGGVVSSRPLRVRKPPIPRDFEVVKYVGDTGRPPTRGAALLCSPRSLLPSCEMNERVFSQPLVHALGFSSRHQQERPRCRVGDVATRRDTVPSRGTDPGREGDKTGGYRRPSSSLLVTSCLPQTRDPPMTDSNQDQKTVQDNILSICFFPLRIMLCRTSNIYRHVLDLPPVPSRMPIVVLPTFSRVGCALVMQPDAQMSYPGCKTYHRHGSATNHLPPNPARDSRENELGKHVLLTWWWL</sequence>
<dbReference type="AlphaFoldDB" id="A0AAJ0BC71"/>
<organism evidence="2 3">
    <name type="scientific">Echria macrotheca</name>
    <dbReference type="NCBI Taxonomy" id="438768"/>
    <lineage>
        <taxon>Eukaryota</taxon>
        <taxon>Fungi</taxon>
        <taxon>Dikarya</taxon>
        <taxon>Ascomycota</taxon>
        <taxon>Pezizomycotina</taxon>
        <taxon>Sordariomycetes</taxon>
        <taxon>Sordariomycetidae</taxon>
        <taxon>Sordariales</taxon>
        <taxon>Schizotheciaceae</taxon>
        <taxon>Echria</taxon>
    </lineage>
</organism>
<comment type="caution">
    <text evidence="2">The sequence shown here is derived from an EMBL/GenBank/DDBJ whole genome shotgun (WGS) entry which is preliminary data.</text>
</comment>
<dbReference type="Proteomes" id="UP001239445">
    <property type="component" value="Unassembled WGS sequence"/>
</dbReference>
<dbReference type="EMBL" id="MU839834">
    <property type="protein sequence ID" value="KAK1755342.1"/>
    <property type="molecule type" value="Genomic_DNA"/>
</dbReference>
<accession>A0AAJ0BC71</accession>
<evidence type="ECO:0000313" key="2">
    <source>
        <dbReference type="EMBL" id="KAK1755342.1"/>
    </source>
</evidence>
<keyword evidence="3" id="KW-1185">Reference proteome</keyword>
<feature type="compositionally biased region" description="Basic and acidic residues" evidence="1">
    <location>
        <begin position="89"/>
        <end position="119"/>
    </location>
</feature>
<reference evidence="2" key="1">
    <citation type="submission" date="2023-06" db="EMBL/GenBank/DDBJ databases">
        <title>Genome-scale phylogeny and comparative genomics of the fungal order Sordariales.</title>
        <authorList>
            <consortium name="Lawrence Berkeley National Laboratory"/>
            <person name="Hensen N."/>
            <person name="Bonometti L."/>
            <person name="Westerberg I."/>
            <person name="Brannstrom I.O."/>
            <person name="Guillou S."/>
            <person name="Cros-Aarteil S."/>
            <person name="Calhoun S."/>
            <person name="Haridas S."/>
            <person name="Kuo A."/>
            <person name="Mondo S."/>
            <person name="Pangilinan J."/>
            <person name="Riley R."/>
            <person name="Labutti K."/>
            <person name="Andreopoulos B."/>
            <person name="Lipzen A."/>
            <person name="Chen C."/>
            <person name="Yanf M."/>
            <person name="Daum C."/>
            <person name="Ng V."/>
            <person name="Clum A."/>
            <person name="Steindorff A."/>
            <person name="Ohm R."/>
            <person name="Martin F."/>
            <person name="Silar P."/>
            <person name="Natvig D."/>
            <person name="Lalanne C."/>
            <person name="Gautier V."/>
            <person name="Ament-Velasquez S.L."/>
            <person name="Kruys A."/>
            <person name="Hutchinson M.I."/>
            <person name="Powell A.J."/>
            <person name="Barry K."/>
            <person name="Miller A.N."/>
            <person name="Grigoriev I.V."/>
            <person name="Debuchy R."/>
            <person name="Gladieux P."/>
            <person name="Thoren M.H."/>
            <person name="Johannesson H."/>
        </authorList>
    </citation>
    <scope>NUCLEOTIDE SEQUENCE</scope>
    <source>
        <strain evidence="2">PSN4</strain>
    </source>
</reference>
<gene>
    <name evidence="2" type="ORF">QBC47DRAFT_214438</name>
</gene>
<name>A0AAJ0BC71_9PEZI</name>